<organism evidence="1 2">
    <name type="scientific">Daeguia caeni</name>
    <dbReference type="NCBI Taxonomy" id="439612"/>
    <lineage>
        <taxon>Bacteria</taxon>
        <taxon>Pseudomonadati</taxon>
        <taxon>Pseudomonadota</taxon>
        <taxon>Alphaproteobacteria</taxon>
        <taxon>Hyphomicrobiales</taxon>
        <taxon>Brucellaceae</taxon>
        <taxon>Daeguia</taxon>
    </lineage>
</organism>
<protein>
    <submittedName>
        <fullName evidence="1">Uncharacterized protein</fullName>
    </submittedName>
</protein>
<keyword evidence="2" id="KW-1185">Reference proteome</keyword>
<proteinExistence type="predicted"/>
<sequence length="59" mass="6714">MTEEFEKLARTTEYAIQRFKNQVVDIVSDAQETARAVVRVLNNQLRPAIRGIHVDTGVD</sequence>
<evidence type="ECO:0000313" key="1">
    <source>
        <dbReference type="EMBL" id="MFC4624267.1"/>
    </source>
</evidence>
<accession>A0ABV9H3K8</accession>
<evidence type="ECO:0000313" key="2">
    <source>
        <dbReference type="Proteomes" id="UP001596042"/>
    </source>
</evidence>
<dbReference type="RefSeq" id="WP_374834320.1">
    <property type="nucleotide sequence ID" value="NZ_JBHEEZ010000046.1"/>
</dbReference>
<comment type="caution">
    <text evidence="1">The sequence shown here is derived from an EMBL/GenBank/DDBJ whole genome shotgun (WGS) entry which is preliminary data.</text>
</comment>
<dbReference type="Proteomes" id="UP001596042">
    <property type="component" value="Unassembled WGS sequence"/>
</dbReference>
<name>A0ABV9H3K8_9HYPH</name>
<gene>
    <name evidence="1" type="ORF">ACFO1V_03340</name>
</gene>
<reference evidence="2" key="1">
    <citation type="journal article" date="2019" name="Int. J. Syst. Evol. Microbiol.">
        <title>The Global Catalogue of Microorganisms (GCM) 10K type strain sequencing project: providing services to taxonomists for standard genome sequencing and annotation.</title>
        <authorList>
            <consortium name="The Broad Institute Genomics Platform"/>
            <consortium name="The Broad Institute Genome Sequencing Center for Infectious Disease"/>
            <person name="Wu L."/>
            <person name="Ma J."/>
        </authorList>
    </citation>
    <scope>NUCLEOTIDE SEQUENCE [LARGE SCALE GENOMIC DNA]</scope>
    <source>
        <strain evidence="2">CGMCC 1.15731</strain>
    </source>
</reference>
<dbReference type="EMBL" id="JBHSEL010000032">
    <property type="protein sequence ID" value="MFC4624267.1"/>
    <property type="molecule type" value="Genomic_DNA"/>
</dbReference>